<proteinExistence type="predicted"/>
<feature type="signal peptide" evidence="3">
    <location>
        <begin position="1"/>
        <end position="22"/>
    </location>
</feature>
<feature type="transmembrane region" description="Helical" evidence="2">
    <location>
        <begin position="1320"/>
        <end position="1342"/>
    </location>
</feature>
<dbReference type="EMBL" id="VDFQ02000002">
    <property type="protein sequence ID" value="KAA1423422.1"/>
    <property type="molecule type" value="Genomic_DNA"/>
</dbReference>
<feature type="transmembrane region" description="Helical" evidence="2">
    <location>
        <begin position="168"/>
        <end position="198"/>
    </location>
</feature>
<feature type="transmembrane region" description="Helical" evidence="2">
    <location>
        <begin position="277"/>
        <end position="296"/>
    </location>
</feature>
<reference evidence="5 6" key="1">
    <citation type="submission" date="2019-09" db="EMBL/GenBank/DDBJ databases">
        <title>Mumia zhuanghuii sp. nov. isolated from the intestinal contents of plateau pika (Ochotona curzoniae) in the Qinghai-Tibet plateau of China.</title>
        <authorList>
            <person name="Tian Z."/>
        </authorList>
    </citation>
    <scope>NUCLEOTIDE SEQUENCE [LARGE SCALE GENOMIC DNA]</scope>
    <source>
        <strain evidence="6">350</strain>
    </source>
</reference>
<feature type="transmembrane region" description="Helical" evidence="2">
    <location>
        <begin position="388"/>
        <end position="408"/>
    </location>
</feature>
<evidence type="ECO:0000256" key="2">
    <source>
        <dbReference type="SAM" id="Phobius"/>
    </source>
</evidence>
<feature type="region of interest" description="Disordered" evidence="1">
    <location>
        <begin position="695"/>
        <end position="735"/>
    </location>
</feature>
<gene>
    <name evidence="5" type="ORF">FE697_007375</name>
</gene>
<feature type="transmembrane region" description="Helical" evidence="2">
    <location>
        <begin position="91"/>
        <end position="113"/>
    </location>
</feature>
<evidence type="ECO:0000259" key="4">
    <source>
        <dbReference type="PROSITE" id="PS50022"/>
    </source>
</evidence>
<keyword evidence="2" id="KW-0812">Transmembrane</keyword>
<dbReference type="GO" id="GO:0016740">
    <property type="term" value="F:transferase activity"/>
    <property type="evidence" value="ECO:0007669"/>
    <property type="project" value="InterPro"/>
</dbReference>
<dbReference type="Pfam" id="PF24607">
    <property type="entry name" value="CBM_AftD"/>
    <property type="match status" value="1"/>
</dbReference>
<evidence type="ECO:0000256" key="3">
    <source>
        <dbReference type="SAM" id="SignalP"/>
    </source>
</evidence>
<evidence type="ECO:0000256" key="1">
    <source>
        <dbReference type="SAM" id="MobiDB-lite"/>
    </source>
</evidence>
<dbReference type="InterPro" id="IPR021798">
    <property type="entry name" value="AftD_N"/>
</dbReference>
<keyword evidence="2" id="KW-1133">Transmembrane helix</keyword>
<dbReference type="PROSITE" id="PS50022">
    <property type="entry name" value="FA58C_3"/>
    <property type="match status" value="1"/>
</dbReference>
<comment type="caution">
    <text evidence="5">The sequence shown here is derived from an EMBL/GenBank/DDBJ whole genome shotgun (WGS) entry which is preliminary data.</text>
</comment>
<protein>
    <submittedName>
        <fullName evidence="5">DUF3367 domain-containing protein</fullName>
    </submittedName>
</protein>
<dbReference type="InterPro" id="IPR000421">
    <property type="entry name" value="FA58C"/>
</dbReference>
<feature type="transmembrane region" description="Helical" evidence="2">
    <location>
        <begin position="133"/>
        <end position="156"/>
    </location>
</feature>
<dbReference type="InterPro" id="IPR056997">
    <property type="entry name" value="CBM_AftD"/>
</dbReference>
<evidence type="ECO:0000313" key="6">
    <source>
        <dbReference type="Proteomes" id="UP000307768"/>
    </source>
</evidence>
<feature type="compositionally biased region" description="Low complexity" evidence="1">
    <location>
        <begin position="698"/>
        <end position="709"/>
    </location>
</feature>
<feature type="transmembrane region" description="Helical" evidence="2">
    <location>
        <begin position="1289"/>
        <end position="1308"/>
    </location>
</feature>
<dbReference type="Gene3D" id="2.60.120.260">
    <property type="entry name" value="Galactose-binding domain-like"/>
    <property type="match status" value="1"/>
</dbReference>
<keyword evidence="2" id="KW-0472">Membrane</keyword>
<dbReference type="SUPFAM" id="SSF49785">
    <property type="entry name" value="Galactose-binding domain-like"/>
    <property type="match status" value="1"/>
</dbReference>
<sequence>MTWRFRLAAVSLVLVAIAFVQAPGRMVADTKLDLVVDPAGFLSRALTMWDPVGAFGQVQNQAYGYLFPMGPFFLLGNLAEVEPWVIQRLWWSLLLVTAFLGMVKLSGALGIGAPWARIVAGLAYALSPRMLTVLGPSSIEVWPMALALWVLVPLVIGMRRHDPRWMAALSALAVACVGGVNAVATFAVIPLGALWLLLQPASPRRRSMMIWWPVFVLLGTLWWLVPLLMLGTYSPPFLDYIESASTTTFAATLFDALRGTTNWVPYVDGNSVAGNDLLRSIGLIVNGAVVVALGIVGIARRGTPQRRFLLGGLLMGLLLVTLGHTGAVHGWGADSIQQALDGVLAPLRNTHKFDLVVRIPLVLGFAHAISSLGSALRESDSDRLLRRGIAVLGVSALLGATVPAWTGAIASRGAYESVPGYWQETADWLAQHDSGQRSLLVPAASFGDYLWGRTADDVIQPLAEAPWATRNAIPLAPGGNILTLDAIERRLASGEGSDGLADYLERSGIRYLVVRNDLAPSSEHTDPERIYATLAKTPGVTSVAQFGPGVGSPPVLTGEDGEEVLIKGGWQAYRPAVEIFAVGSSGRGPASVQDLDDTPVVAGGPDSLLALDELGLAPGAAILADDVADRKERPRHVVLTDGARRREAAFGRADQNRSGSIADDESYSLDRPVHDYRVSPTTDFLSSPQMIGTAGIEASSSQSQAGSPGPAVPGAQPWSAFDGDPRTHWKAGGADTGTSWIEVQLGGPTDVDEIVITLAPTMERSRALTVTTDQGSVDAVAQPGLPVTVDLPPGATDSIRISAAASAFDPITITEVEVPGLDLSRPLVMPELPSSWGAPDDIVMTVDQTYRSGCLDVEGTTRCVASQEQWGEDGRTLDRELTMSTSATYTPALTVVPIGGAALDAAAQAGRLAAVGASSYLVEDPRNSAVRSIDGDPATGWIAADDDPDPTLTLAWVGERRIRGLTVGTDDDLGASPPTSATLRFDDGSVREVELDEGVARFAPVVASSVEVHFDSVETREGVDAFGVTSPLPVGVSEIDLRGPRRLFPQVPSSASVRSRCGVGPAVEIDGRRYRTRVTTSEQSTLAGESAPAQICGLPEVALDEGTHRIEVIGNDVYRPQSLVLASPESGSAAEPTVAATPRWGKTERTVSLDGGSATGDRLVTVAENVNEGWRDVAGARRVQVDGWQQGYVVPASADELRLEFAPAARYRSALLVGALAFVALLGLTMLRRRRLRVPAEEEREFRGSAVVLGLAFVTAGLLAGTAGLALAVAGWALGLLVRRFSADAVAWLAAVPVLVAAGAYAVLPWGSDDGWAGDLVWPQLVLAVSLGLLSASVVGGVRLRPTLRRRIDGSSTTR</sequence>
<feature type="domain" description="F5/8 type C" evidence="4">
    <location>
        <begin position="685"/>
        <end position="776"/>
    </location>
</feature>
<feature type="transmembrane region" description="Helical" evidence="2">
    <location>
        <begin position="355"/>
        <end position="376"/>
    </location>
</feature>
<accession>A0A5Q6RZC1</accession>
<name>A0A5Q6RZC1_9ACTN</name>
<keyword evidence="3" id="KW-0732">Signal</keyword>
<feature type="transmembrane region" description="Helical" evidence="2">
    <location>
        <begin position="308"/>
        <end position="327"/>
    </location>
</feature>
<dbReference type="RefSeq" id="WP_149768941.1">
    <property type="nucleotide sequence ID" value="NZ_VDFQ02000002.1"/>
</dbReference>
<evidence type="ECO:0000313" key="5">
    <source>
        <dbReference type="EMBL" id="KAA1423422.1"/>
    </source>
</evidence>
<dbReference type="Pfam" id="PF11847">
    <property type="entry name" value="GT-C_AftD"/>
    <property type="match status" value="1"/>
</dbReference>
<dbReference type="Pfam" id="PF00754">
    <property type="entry name" value="F5_F8_type_C"/>
    <property type="match status" value="1"/>
</dbReference>
<feature type="chain" id="PRO_5039642554" evidence="3">
    <location>
        <begin position="23"/>
        <end position="1359"/>
    </location>
</feature>
<organism evidence="5 6">
    <name type="scientific">Mumia zhuanghuii</name>
    <dbReference type="NCBI Taxonomy" id="2585211"/>
    <lineage>
        <taxon>Bacteria</taxon>
        <taxon>Bacillati</taxon>
        <taxon>Actinomycetota</taxon>
        <taxon>Actinomycetes</taxon>
        <taxon>Propionibacteriales</taxon>
        <taxon>Nocardioidaceae</taxon>
        <taxon>Mumia</taxon>
    </lineage>
</organism>
<dbReference type="OrthoDB" id="5242711at2"/>
<dbReference type="InterPro" id="IPR008979">
    <property type="entry name" value="Galactose-bd-like_sf"/>
</dbReference>
<feature type="transmembrane region" description="Helical" evidence="2">
    <location>
        <begin position="210"/>
        <end position="230"/>
    </location>
</feature>
<dbReference type="Proteomes" id="UP000307768">
    <property type="component" value="Unassembled WGS sequence"/>
</dbReference>
<feature type="transmembrane region" description="Helical" evidence="2">
    <location>
        <begin position="1252"/>
        <end position="1277"/>
    </location>
</feature>